<name>A0A8J3N7M8_9CHLR</name>
<protein>
    <submittedName>
        <fullName evidence="1">Uncharacterized protein</fullName>
    </submittedName>
</protein>
<proteinExistence type="predicted"/>
<dbReference type="RefSeq" id="WP_220207901.1">
    <property type="nucleotide sequence ID" value="NZ_BNJK01000001.1"/>
</dbReference>
<dbReference type="EMBL" id="BNJK01000001">
    <property type="protein sequence ID" value="GHO97337.1"/>
    <property type="molecule type" value="Genomic_DNA"/>
</dbReference>
<accession>A0A8J3N7M8</accession>
<dbReference type="Proteomes" id="UP000597444">
    <property type="component" value="Unassembled WGS sequence"/>
</dbReference>
<sequence length="216" mass="24872">MPDLNFDVLGAEVPAFAAVPTLLFKLRITNRDEEQYIHTVALRCQLQIAVTRRRYSPAAQARLLEVFGEPERWGQTLHNLHWMYISTVVPCFSASTTLDLPIPCSYDFEMVSTKYFDAVGEGDVPLLLLFSGSIFYEGEQGALRVEQISWSKEATFRLPIALWQTMMAHYYPDSAWLHLRKETFDRLYQYKATHCLPTWEAVFAQLLPVGEEEVSR</sequence>
<comment type="caution">
    <text evidence="1">The sequence shown here is derived from an EMBL/GenBank/DDBJ whole genome shotgun (WGS) entry which is preliminary data.</text>
</comment>
<dbReference type="InterPro" id="IPR045730">
    <property type="entry name" value="DUF6084"/>
</dbReference>
<keyword evidence="2" id="KW-1185">Reference proteome</keyword>
<evidence type="ECO:0000313" key="2">
    <source>
        <dbReference type="Proteomes" id="UP000597444"/>
    </source>
</evidence>
<evidence type="ECO:0000313" key="1">
    <source>
        <dbReference type="EMBL" id="GHO97337.1"/>
    </source>
</evidence>
<gene>
    <name evidence="1" type="ORF">KSF_073850</name>
</gene>
<dbReference type="AlphaFoldDB" id="A0A8J3N7M8"/>
<dbReference type="Pfam" id="PF19562">
    <property type="entry name" value="DUF6084"/>
    <property type="match status" value="1"/>
</dbReference>
<organism evidence="1 2">
    <name type="scientific">Reticulibacter mediterranei</name>
    <dbReference type="NCBI Taxonomy" id="2778369"/>
    <lineage>
        <taxon>Bacteria</taxon>
        <taxon>Bacillati</taxon>
        <taxon>Chloroflexota</taxon>
        <taxon>Ktedonobacteria</taxon>
        <taxon>Ktedonobacterales</taxon>
        <taxon>Reticulibacteraceae</taxon>
        <taxon>Reticulibacter</taxon>
    </lineage>
</organism>
<reference evidence="1" key="1">
    <citation type="submission" date="2020-10" db="EMBL/GenBank/DDBJ databases">
        <title>Taxonomic study of unclassified bacteria belonging to the class Ktedonobacteria.</title>
        <authorList>
            <person name="Yabe S."/>
            <person name="Wang C.M."/>
            <person name="Zheng Y."/>
            <person name="Sakai Y."/>
            <person name="Cavaletti L."/>
            <person name="Monciardini P."/>
            <person name="Donadio S."/>
        </authorList>
    </citation>
    <scope>NUCLEOTIDE SEQUENCE</scope>
    <source>
        <strain evidence="1">ID150040</strain>
    </source>
</reference>